<keyword evidence="4" id="KW-0479">Metal-binding</keyword>
<evidence type="ECO:0000313" key="11">
    <source>
        <dbReference type="EMBL" id="RVW79018.1"/>
    </source>
</evidence>
<dbReference type="InterPro" id="IPR036279">
    <property type="entry name" value="5-3_exonuclease_C_sf"/>
</dbReference>
<keyword evidence="7" id="KW-0460">Magnesium</keyword>
<keyword evidence="9" id="KW-0539">Nucleus</keyword>
<evidence type="ECO:0000256" key="7">
    <source>
        <dbReference type="ARBA" id="ARBA00022842"/>
    </source>
</evidence>
<dbReference type="InterPro" id="IPR006084">
    <property type="entry name" value="XPG/Rad2"/>
</dbReference>
<feature type="domain" description="XPG-I" evidence="10">
    <location>
        <begin position="235"/>
        <end position="305"/>
    </location>
</feature>
<dbReference type="CDD" id="cd09908">
    <property type="entry name" value="H3TH_EXO1"/>
    <property type="match status" value="1"/>
</dbReference>
<dbReference type="SMART" id="SM00484">
    <property type="entry name" value="XPGI"/>
    <property type="match status" value="1"/>
</dbReference>
<organism evidence="11 12">
    <name type="scientific">Vitis vinifera</name>
    <name type="common">Grape</name>
    <dbReference type="NCBI Taxonomy" id="29760"/>
    <lineage>
        <taxon>Eukaryota</taxon>
        <taxon>Viridiplantae</taxon>
        <taxon>Streptophyta</taxon>
        <taxon>Embryophyta</taxon>
        <taxon>Tracheophyta</taxon>
        <taxon>Spermatophyta</taxon>
        <taxon>Magnoliopsida</taxon>
        <taxon>eudicotyledons</taxon>
        <taxon>Gunneridae</taxon>
        <taxon>Pentapetalae</taxon>
        <taxon>rosids</taxon>
        <taxon>Vitales</taxon>
        <taxon>Vitaceae</taxon>
        <taxon>Viteae</taxon>
        <taxon>Vitis</taxon>
    </lineage>
</organism>
<comment type="caution">
    <text evidence="11">The sequence shown here is derived from an EMBL/GenBank/DDBJ whole genome shotgun (WGS) entry which is preliminary data.</text>
</comment>
<dbReference type="InterPro" id="IPR008918">
    <property type="entry name" value="HhH2"/>
</dbReference>
<dbReference type="Proteomes" id="UP000288805">
    <property type="component" value="Unassembled WGS sequence"/>
</dbReference>
<sequence length="839" mass="95411">MFGEEEGGWYTKDVREGFGVGFWKDIRKEDALLQNKVGFSVGNEAWLEELWDHSGGEGVWSPNFSRAFNDWEVEEVERLLLTIRGRRLNPLMEDRMLWKETKDEIFSCVSLLGKLLGCSRARVLWELLFALFGVTWVLPYSVRDTLSGWCDFNLGKKRRKVWKAAPLCVFWAVWKERNRIAFDNEELSMHRVRKENLARAIEHESNGNSAAAYECYQKAVDISPSIARELIQVLKQENVSYIVAPYEADAQMTFLAVSQQVDAIITEDSDMIPFGCPRIIFKMDKFGQGVEFKYSMIQQNKELSFAGFTKQMILEMCILSGCDYLQSLPGMGLKKAHALIKKFKSYDKVIKHLRYATGSVPPLYEESFKKAMLTFQHQRVYDPQLKILYIYRILTIITLISQDIAKGIATGDLDPFTKMPFQGQNASDGLLLDGTYQLESFKPESERKKIELPAQKNLLTNYFCFTSLEAKGKFRAPRITPNDSNPVHGFPPTTCLSASVLKSGNLGNATPSNDSVEDVGAAKTPEFIESASHGKDMVFSKLGDRRSQEHSLLQQYRHSIHKPCLALHKEHECKYDLDAAEGKMPVENRKIIVRSRYFQHKSVKENDRDNENEKLLVNNGDATDICENKSPQSPFENNYLKSAIMKRKPTSVDSIQPDVKAKYMRTNASLANRSNCDPDMDDTFIETEGEGEKFGSNISHLGHYSDIAEKSMERFVSVLSSFNYSSGSRASGLRAPLRDVQNIRPTRVQIECILNGLRALVMLPLNTISTCSKSSLIIMWFMETQHALSENLKLIPLDAFIPLLRTLKFILKKEVKASCEHAWVQVLSLQQHPAYLTGK</sequence>
<dbReference type="InterPro" id="IPR037315">
    <property type="entry name" value="EXO1_H3TH"/>
</dbReference>
<comment type="subcellular location">
    <subcellularLocation>
        <location evidence="2">Nucleus</location>
    </subcellularLocation>
</comment>
<gene>
    <name evidence="11" type="primary">EXO1_4</name>
    <name evidence="11" type="ORF">CK203_040182</name>
</gene>
<dbReference type="GO" id="GO:0006281">
    <property type="term" value="P:DNA repair"/>
    <property type="evidence" value="ECO:0007669"/>
    <property type="project" value="UniProtKB-KW"/>
</dbReference>
<dbReference type="GO" id="GO:0003677">
    <property type="term" value="F:DNA binding"/>
    <property type="evidence" value="ECO:0007669"/>
    <property type="project" value="InterPro"/>
</dbReference>
<proteinExistence type="predicted"/>
<evidence type="ECO:0000256" key="1">
    <source>
        <dbReference type="ARBA" id="ARBA00001946"/>
    </source>
</evidence>
<dbReference type="SMART" id="SM00279">
    <property type="entry name" value="HhH2"/>
    <property type="match status" value="1"/>
</dbReference>
<accession>A0A438H3F2</accession>
<dbReference type="SUPFAM" id="SSF88723">
    <property type="entry name" value="PIN domain-like"/>
    <property type="match status" value="1"/>
</dbReference>
<dbReference type="EMBL" id="QGNW01000287">
    <property type="protein sequence ID" value="RVW79018.1"/>
    <property type="molecule type" value="Genomic_DNA"/>
</dbReference>
<dbReference type="InterPro" id="IPR029060">
    <property type="entry name" value="PIN-like_dom_sf"/>
</dbReference>
<evidence type="ECO:0000313" key="12">
    <source>
        <dbReference type="Proteomes" id="UP000288805"/>
    </source>
</evidence>
<dbReference type="PANTHER" id="PTHR11081">
    <property type="entry name" value="FLAP ENDONUCLEASE FAMILY MEMBER"/>
    <property type="match status" value="1"/>
</dbReference>
<name>A0A438H3F2_VITVI</name>
<evidence type="ECO:0000256" key="2">
    <source>
        <dbReference type="ARBA" id="ARBA00004123"/>
    </source>
</evidence>
<dbReference type="Gene3D" id="3.40.50.1010">
    <property type="entry name" value="5'-nuclease"/>
    <property type="match status" value="1"/>
</dbReference>
<evidence type="ECO:0000256" key="8">
    <source>
        <dbReference type="ARBA" id="ARBA00023204"/>
    </source>
</evidence>
<protein>
    <submittedName>
        <fullName evidence="11">Exonuclease 1</fullName>
    </submittedName>
</protein>
<dbReference type="Gene3D" id="1.10.150.20">
    <property type="entry name" value="5' to 3' exonuclease, C-terminal subdomain"/>
    <property type="match status" value="1"/>
</dbReference>
<comment type="cofactor">
    <cofactor evidence="1">
        <name>Mg(2+)</name>
        <dbReference type="ChEBI" id="CHEBI:18420"/>
    </cofactor>
</comment>
<keyword evidence="6" id="KW-0378">Hydrolase</keyword>
<keyword evidence="3" id="KW-0540">Nuclease</keyword>
<dbReference type="GO" id="GO:0005634">
    <property type="term" value="C:nucleus"/>
    <property type="evidence" value="ECO:0007669"/>
    <property type="project" value="UniProtKB-SubCell"/>
</dbReference>
<evidence type="ECO:0000256" key="5">
    <source>
        <dbReference type="ARBA" id="ARBA00022763"/>
    </source>
</evidence>
<dbReference type="FunFam" id="3.40.50.1010:FF:000148">
    <property type="match status" value="1"/>
</dbReference>
<evidence type="ECO:0000256" key="4">
    <source>
        <dbReference type="ARBA" id="ARBA00022723"/>
    </source>
</evidence>
<dbReference type="GO" id="GO:0035312">
    <property type="term" value="F:5'-3' DNA exonuclease activity"/>
    <property type="evidence" value="ECO:0007669"/>
    <property type="project" value="InterPro"/>
</dbReference>
<dbReference type="AlphaFoldDB" id="A0A438H3F2"/>
<evidence type="ECO:0000259" key="10">
    <source>
        <dbReference type="SMART" id="SM00484"/>
    </source>
</evidence>
<dbReference type="PRINTS" id="PR00853">
    <property type="entry name" value="XPGRADSUPER"/>
</dbReference>
<evidence type="ECO:0000256" key="9">
    <source>
        <dbReference type="ARBA" id="ARBA00023242"/>
    </source>
</evidence>
<evidence type="ECO:0000256" key="6">
    <source>
        <dbReference type="ARBA" id="ARBA00022801"/>
    </source>
</evidence>
<keyword evidence="8" id="KW-0234">DNA repair</keyword>
<dbReference type="Pfam" id="PF00867">
    <property type="entry name" value="XPG_I"/>
    <property type="match status" value="1"/>
</dbReference>
<dbReference type="SUPFAM" id="SSF47807">
    <property type="entry name" value="5' to 3' exonuclease, C-terminal subdomain"/>
    <property type="match status" value="1"/>
</dbReference>
<keyword evidence="5" id="KW-0227">DNA damage</keyword>
<dbReference type="PANTHER" id="PTHR11081:SF65">
    <property type="entry name" value="DNA DAMAGE-INDUCIBLE PROTEIN DIN7-RELATED"/>
    <property type="match status" value="1"/>
</dbReference>
<evidence type="ECO:0000256" key="3">
    <source>
        <dbReference type="ARBA" id="ARBA00022722"/>
    </source>
</evidence>
<dbReference type="FunFam" id="1.10.150.20:FF:000011">
    <property type="entry name" value="exonuclease 1"/>
    <property type="match status" value="1"/>
</dbReference>
<keyword evidence="11" id="KW-0269">Exonuclease</keyword>
<reference evidence="11 12" key="1">
    <citation type="journal article" date="2018" name="PLoS Genet.">
        <title>Population sequencing reveals clonal diversity and ancestral inbreeding in the grapevine cultivar Chardonnay.</title>
        <authorList>
            <person name="Roach M.J."/>
            <person name="Johnson D.L."/>
            <person name="Bohlmann J."/>
            <person name="van Vuuren H.J."/>
            <person name="Jones S.J."/>
            <person name="Pretorius I.S."/>
            <person name="Schmidt S.A."/>
            <person name="Borneman A.R."/>
        </authorList>
    </citation>
    <scope>NUCLEOTIDE SEQUENCE [LARGE SCALE GENOMIC DNA]</scope>
    <source>
        <strain evidence="12">cv. Chardonnay</strain>
        <tissue evidence="11">Leaf</tissue>
    </source>
</reference>
<dbReference type="GO" id="GO:0046872">
    <property type="term" value="F:metal ion binding"/>
    <property type="evidence" value="ECO:0007669"/>
    <property type="project" value="UniProtKB-KW"/>
</dbReference>
<dbReference type="InterPro" id="IPR006086">
    <property type="entry name" value="XPG-I_dom"/>
</dbReference>